<name>R2PP43_9ENTE</name>
<comment type="caution">
    <text evidence="1">The sequence shown here is derived from an EMBL/GenBank/DDBJ whole genome shotgun (WGS) entry which is preliminary data.</text>
</comment>
<accession>R2PP43</accession>
<dbReference type="PATRIC" id="fig|1158607.3.peg.5191"/>
<keyword evidence="2" id="KW-1185">Reference proteome</keyword>
<reference evidence="1 2" key="1">
    <citation type="submission" date="2013-02" db="EMBL/GenBank/DDBJ databases">
        <title>The Genome Sequence of Enterococcus pallens BAA-351.</title>
        <authorList>
            <consortium name="The Broad Institute Genome Sequencing Platform"/>
            <consortium name="The Broad Institute Genome Sequencing Center for Infectious Disease"/>
            <person name="Earl A.M."/>
            <person name="Gilmore M.S."/>
            <person name="Lebreton F."/>
            <person name="Walker B."/>
            <person name="Young S.K."/>
            <person name="Zeng Q."/>
            <person name="Gargeya S."/>
            <person name="Fitzgerald M."/>
            <person name="Haas B."/>
            <person name="Abouelleil A."/>
            <person name="Alvarado L."/>
            <person name="Arachchi H.M."/>
            <person name="Berlin A.M."/>
            <person name="Chapman S.B."/>
            <person name="Dewar J."/>
            <person name="Goldberg J."/>
            <person name="Griggs A."/>
            <person name="Gujja S."/>
            <person name="Hansen M."/>
            <person name="Howarth C."/>
            <person name="Imamovic A."/>
            <person name="Larimer J."/>
            <person name="McCowan C."/>
            <person name="Murphy C."/>
            <person name="Neiman D."/>
            <person name="Pearson M."/>
            <person name="Priest M."/>
            <person name="Roberts A."/>
            <person name="Saif S."/>
            <person name="Shea T."/>
            <person name="Sisk P."/>
            <person name="Sykes S."/>
            <person name="Wortman J."/>
            <person name="Nusbaum C."/>
            <person name="Birren B."/>
        </authorList>
    </citation>
    <scope>NUCLEOTIDE SEQUENCE [LARGE SCALE GENOMIC DNA]</scope>
    <source>
        <strain evidence="1 2">ATCC BAA-351</strain>
    </source>
</reference>
<dbReference type="EMBL" id="AJAQ01000054">
    <property type="protein sequence ID" value="EOH86297.1"/>
    <property type="molecule type" value="Genomic_DNA"/>
</dbReference>
<evidence type="ECO:0000313" key="2">
    <source>
        <dbReference type="Proteomes" id="UP000013782"/>
    </source>
</evidence>
<dbReference type="eggNOG" id="ENOG5032M4Z">
    <property type="taxonomic scope" value="Bacteria"/>
</dbReference>
<proteinExistence type="predicted"/>
<evidence type="ECO:0000313" key="1">
    <source>
        <dbReference type="EMBL" id="EOH86297.1"/>
    </source>
</evidence>
<dbReference type="AlphaFoldDB" id="R2PP43"/>
<dbReference type="HOGENOM" id="CLU_179171_0_0_9"/>
<gene>
    <name evidence="1" type="ORF">UAU_05219</name>
</gene>
<sequence>MKAGELYKKLTANPFHGEYKGIYTQISGSLVPLTAAKADDEGNLIFFYQRRKSPIIMRTLFAILLLHENKTLYYWNSSKIEIYGYRVEHGKIIV</sequence>
<protein>
    <submittedName>
        <fullName evidence="1">Uncharacterized protein</fullName>
    </submittedName>
</protein>
<dbReference type="Proteomes" id="UP000013782">
    <property type="component" value="Unassembled WGS sequence"/>
</dbReference>
<organism evidence="1 2">
    <name type="scientific">Enterococcus pallens ATCC BAA-351</name>
    <dbReference type="NCBI Taxonomy" id="1158607"/>
    <lineage>
        <taxon>Bacteria</taxon>
        <taxon>Bacillati</taxon>
        <taxon>Bacillota</taxon>
        <taxon>Bacilli</taxon>
        <taxon>Lactobacillales</taxon>
        <taxon>Enterococcaceae</taxon>
        <taxon>Enterococcus</taxon>
    </lineage>
</organism>